<accession>A0A0L0F4S7</accession>
<feature type="non-terminal residue" evidence="2">
    <location>
        <position position="103"/>
    </location>
</feature>
<protein>
    <submittedName>
        <fullName evidence="2">Uncharacterized protein</fullName>
    </submittedName>
</protein>
<dbReference type="Proteomes" id="UP000054560">
    <property type="component" value="Unassembled WGS sequence"/>
</dbReference>
<feature type="compositionally biased region" description="Basic and acidic residues" evidence="1">
    <location>
        <begin position="1"/>
        <end position="21"/>
    </location>
</feature>
<dbReference type="GeneID" id="25916761"/>
<evidence type="ECO:0000313" key="2">
    <source>
        <dbReference type="EMBL" id="KNC71203.1"/>
    </source>
</evidence>
<name>A0A0L0F4S7_9EUKA</name>
<keyword evidence="3" id="KW-1185">Reference proteome</keyword>
<feature type="region of interest" description="Disordered" evidence="1">
    <location>
        <begin position="1"/>
        <end position="34"/>
    </location>
</feature>
<organism evidence="2 3">
    <name type="scientific">Sphaeroforma arctica JP610</name>
    <dbReference type="NCBI Taxonomy" id="667725"/>
    <lineage>
        <taxon>Eukaryota</taxon>
        <taxon>Ichthyosporea</taxon>
        <taxon>Ichthyophonida</taxon>
        <taxon>Sphaeroforma</taxon>
    </lineage>
</organism>
<gene>
    <name evidence="2" type="ORF">SARC_16257</name>
</gene>
<dbReference type="EMBL" id="KQ249290">
    <property type="protein sequence ID" value="KNC71203.1"/>
    <property type="molecule type" value="Genomic_DNA"/>
</dbReference>
<sequence>MEVNRESNRNRDTDTQKMRYKDRNHRIPTRKGTYMRYTSLTDEHHGGPQSSNAIVTTRSAGYNRNGQFEHATLGGTGGDVLLKSYSSFGPSDDEDLARYSTLP</sequence>
<reference evidence="2 3" key="1">
    <citation type="submission" date="2011-02" db="EMBL/GenBank/DDBJ databases">
        <title>The Genome Sequence of Sphaeroforma arctica JP610.</title>
        <authorList>
            <consortium name="The Broad Institute Genome Sequencing Platform"/>
            <person name="Russ C."/>
            <person name="Cuomo C."/>
            <person name="Young S.K."/>
            <person name="Zeng Q."/>
            <person name="Gargeya S."/>
            <person name="Alvarado L."/>
            <person name="Berlin A."/>
            <person name="Chapman S.B."/>
            <person name="Chen Z."/>
            <person name="Freedman E."/>
            <person name="Gellesch M."/>
            <person name="Goldberg J."/>
            <person name="Griggs A."/>
            <person name="Gujja S."/>
            <person name="Heilman E."/>
            <person name="Heiman D."/>
            <person name="Howarth C."/>
            <person name="Mehta T."/>
            <person name="Neiman D."/>
            <person name="Pearson M."/>
            <person name="Roberts A."/>
            <person name="Saif S."/>
            <person name="Shea T."/>
            <person name="Shenoy N."/>
            <person name="Sisk P."/>
            <person name="Stolte C."/>
            <person name="Sykes S."/>
            <person name="White J."/>
            <person name="Yandava C."/>
            <person name="Burger G."/>
            <person name="Gray M.W."/>
            <person name="Holland P.W.H."/>
            <person name="King N."/>
            <person name="Lang F.B.F."/>
            <person name="Roger A.J."/>
            <person name="Ruiz-Trillo I."/>
            <person name="Haas B."/>
            <person name="Nusbaum C."/>
            <person name="Birren B."/>
        </authorList>
    </citation>
    <scope>NUCLEOTIDE SEQUENCE [LARGE SCALE GENOMIC DNA]</scope>
    <source>
        <strain evidence="2 3">JP610</strain>
    </source>
</reference>
<evidence type="ECO:0000313" key="3">
    <source>
        <dbReference type="Proteomes" id="UP000054560"/>
    </source>
</evidence>
<dbReference type="RefSeq" id="XP_014145105.1">
    <property type="nucleotide sequence ID" value="XM_014289630.1"/>
</dbReference>
<evidence type="ECO:0000256" key="1">
    <source>
        <dbReference type="SAM" id="MobiDB-lite"/>
    </source>
</evidence>
<proteinExistence type="predicted"/>
<dbReference type="AlphaFoldDB" id="A0A0L0F4S7"/>